<evidence type="ECO:0000256" key="4">
    <source>
        <dbReference type="ARBA" id="ARBA00022452"/>
    </source>
</evidence>
<keyword evidence="4" id="KW-1134">Transmembrane beta strand</keyword>
<evidence type="ECO:0000256" key="6">
    <source>
        <dbReference type="ARBA" id="ARBA00023136"/>
    </source>
</evidence>
<evidence type="ECO:0000256" key="9">
    <source>
        <dbReference type="SAM" id="SignalP"/>
    </source>
</evidence>
<dbReference type="InterPro" id="IPR051906">
    <property type="entry name" value="TolC-like"/>
</dbReference>
<evidence type="ECO:0000313" key="11">
    <source>
        <dbReference type="Proteomes" id="UP000216052"/>
    </source>
</evidence>
<sequence>MAKFRLSASLPKTATTLLIGGILAAAAMPGFAASVELTLDDAIGMALKSNPSIKISAYDVEKANWDIKVAKAGKSPSLTLNHDASRYKTTGSAAYVYNYQHLTDAPIVLLKPDYLTTAYTNSINLTYPLYSGGKLEGTIEKAQLSEKSSNYGLDKTKQQVKLDATSGYYKILQARNTVKLREESLDQLTTHLKNVRAQFEAGTVAKSDVLRSETEKASAEQNLIIAKNNYEIAVADLNNIIGLQQDTELSINDELKYENYDKALAECITYALAHRPDLAQAATSVDIANASIKVAKSGNKLSVNAVASEKWTDDDFPGMDNNTWSIGISASYNLFDAGSTKSEIKGAESDLAKAKEQLRQAKDNAEFAVREAYLNMKEAEKRINTSKVAVASGEEDFKIAQVRYSAGVGTNIDVIDAQVSLTSAKNDYVQALYDYNLNRAKLENAMGMPVQ</sequence>
<gene>
    <name evidence="10" type="primary">tolC_3</name>
    <name evidence="10" type="ORF">SPACI_043250</name>
</gene>
<dbReference type="PIRSF" id="PIRSF001892">
    <property type="entry name" value="CyaE"/>
    <property type="match status" value="1"/>
</dbReference>
<evidence type="ECO:0000256" key="1">
    <source>
        <dbReference type="ARBA" id="ARBA00004442"/>
    </source>
</evidence>
<accession>A0ABZ3J8L3</accession>
<evidence type="ECO:0000256" key="8">
    <source>
        <dbReference type="SAM" id="Coils"/>
    </source>
</evidence>
<protein>
    <submittedName>
        <fullName evidence="10">Outer membrane protein TolC</fullName>
    </submittedName>
</protein>
<name>A0ABZ3J8L3_SPOA4</name>
<dbReference type="InterPro" id="IPR003423">
    <property type="entry name" value="OMP_efflux"/>
</dbReference>
<organism evidence="10 11">
    <name type="scientific">Sporomusa acidovorans (strain ATCC 49682 / DSM 3132 / Mol)</name>
    <dbReference type="NCBI Taxonomy" id="1123286"/>
    <lineage>
        <taxon>Bacteria</taxon>
        <taxon>Bacillati</taxon>
        <taxon>Bacillota</taxon>
        <taxon>Negativicutes</taxon>
        <taxon>Selenomonadales</taxon>
        <taxon>Sporomusaceae</taxon>
        <taxon>Sporomusa</taxon>
    </lineage>
</organism>
<feature type="chain" id="PRO_5046921719" evidence="9">
    <location>
        <begin position="33"/>
        <end position="451"/>
    </location>
</feature>
<evidence type="ECO:0000256" key="7">
    <source>
        <dbReference type="ARBA" id="ARBA00023237"/>
    </source>
</evidence>
<proteinExistence type="inferred from homology"/>
<dbReference type="RefSeq" id="WP_093793149.1">
    <property type="nucleotide sequence ID" value="NZ_CP155571.1"/>
</dbReference>
<feature type="coiled-coil region" evidence="8">
    <location>
        <begin position="337"/>
        <end position="382"/>
    </location>
</feature>
<keyword evidence="7" id="KW-0998">Cell outer membrane</keyword>
<evidence type="ECO:0000256" key="5">
    <source>
        <dbReference type="ARBA" id="ARBA00022692"/>
    </source>
</evidence>
<evidence type="ECO:0000313" key="10">
    <source>
        <dbReference type="EMBL" id="XFO74216.1"/>
    </source>
</evidence>
<dbReference type="Gene3D" id="1.20.1600.10">
    <property type="entry name" value="Outer membrane efflux proteins (OEP)"/>
    <property type="match status" value="1"/>
</dbReference>
<keyword evidence="6" id="KW-0472">Membrane</keyword>
<evidence type="ECO:0000256" key="3">
    <source>
        <dbReference type="ARBA" id="ARBA00022448"/>
    </source>
</evidence>
<comment type="similarity">
    <text evidence="2">Belongs to the outer membrane factor (OMF) (TC 1.B.17) family.</text>
</comment>
<keyword evidence="9" id="KW-0732">Signal</keyword>
<evidence type="ECO:0000256" key="2">
    <source>
        <dbReference type="ARBA" id="ARBA00007613"/>
    </source>
</evidence>
<feature type="signal peptide" evidence="9">
    <location>
        <begin position="1"/>
        <end position="32"/>
    </location>
</feature>
<dbReference type="PANTHER" id="PTHR30026:SF20">
    <property type="entry name" value="OUTER MEMBRANE PROTEIN TOLC"/>
    <property type="match status" value="1"/>
</dbReference>
<reference evidence="10" key="1">
    <citation type="submission" date="2024-05" db="EMBL/GenBank/DDBJ databases">
        <title>Isolation and characterization of Sporomusa carbonis sp. nov., a carboxydotrophic hydrogenogen in the genus of Sporomusa isolated from a charcoal burning pile.</title>
        <authorList>
            <person name="Boeer T."/>
            <person name="Rosenbaum F."/>
            <person name="Eysell L."/>
            <person name="Mueller V."/>
            <person name="Daniel R."/>
            <person name="Poehlein A."/>
        </authorList>
    </citation>
    <scope>NUCLEOTIDE SEQUENCE [LARGE SCALE GENOMIC DNA]</scope>
    <source>
        <strain evidence="10">DSM 3132</strain>
    </source>
</reference>
<dbReference type="SUPFAM" id="SSF56954">
    <property type="entry name" value="Outer membrane efflux proteins (OEP)"/>
    <property type="match status" value="1"/>
</dbReference>
<dbReference type="EMBL" id="CP155571">
    <property type="protein sequence ID" value="XFO74216.1"/>
    <property type="molecule type" value="Genomic_DNA"/>
</dbReference>
<keyword evidence="3" id="KW-0813">Transport</keyword>
<dbReference type="InterPro" id="IPR028351">
    <property type="entry name" value="CyaE"/>
</dbReference>
<keyword evidence="5" id="KW-0812">Transmembrane</keyword>
<dbReference type="Pfam" id="PF02321">
    <property type="entry name" value="OEP"/>
    <property type="match status" value="2"/>
</dbReference>
<keyword evidence="8" id="KW-0175">Coiled coil</keyword>
<dbReference type="PANTHER" id="PTHR30026">
    <property type="entry name" value="OUTER MEMBRANE PROTEIN TOLC"/>
    <property type="match status" value="1"/>
</dbReference>
<dbReference type="Proteomes" id="UP000216052">
    <property type="component" value="Chromosome"/>
</dbReference>
<comment type="subcellular location">
    <subcellularLocation>
        <location evidence="1">Cell outer membrane</location>
    </subcellularLocation>
</comment>
<keyword evidence="11" id="KW-1185">Reference proteome</keyword>